<dbReference type="Gene3D" id="1.10.472.10">
    <property type="entry name" value="Cyclin-like"/>
    <property type="match status" value="1"/>
</dbReference>
<dbReference type="InterPro" id="IPR036915">
    <property type="entry name" value="Cyclin-like_sf"/>
</dbReference>
<evidence type="ECO:0000256" key="3">
    <source>
        <dbReference type="SAM" id="Phobius"/>
    </source>
</evidence>
<dbReference type="InterPro" id="IPR043198">
    <property type="entry name" value="Cyclin/Ssn8"/>
</dbReference>
<dbReference type="GO" id="GO:0051301">
    <property type="term" value="P:cell division"/>
    <property type="evidence" value="ECO:0007669"/>
    <property type="project" value="UniProtKB-KW"/>
</dbReference>
<evidence type="ECO:0000256" key="1">
    <source>
        <dbReference type="ARBA" id="ARBA00022618"/>
    </source>
</evidence>
<dbReference type="EMBL" id="QGNW01000134">
    <property type="protein sequence ID" value="RVW92811.1"/>
    <property type="molecule type" value="Genomic_DNA"/>
</dbReference>
<keyword evidence="3" id="KW-1133">Transmembrane helix</keyword>
<feature type="transmembrane region" description="Helical" evidence="3">
    <location>
        <begin position="29"/>
        <end position="47"/>
    </location>
</feature>
<protein>
    <submittedName>
        <fullName evidence="4">Cyclin-C1-1</fullName>
    </submittedName>
</protein>
<dbReference type="GO" id="GO:0006357">
    <property type="term" value="P:regulation of transcription by RNA polymerase II"/>
    <property type="evidence" value="ECO:0007669"/>
    <property type="project" value="InterPro"/>
</dbReference>
<gene>
    <name evidence="4" type="primary">Os09g0504400</name>
    <name evidence="4" type="ORF">CK203_042564</name>
</gene>
<dbReference type="GO" id="GO:0016538">
    <property type="term" value="F:cyclin-dependent protein serine/threonine kinase regulator activity"/>
    <property type="evidence" value="ECO:0007669"/>
    <property type="project" value="InterPro"/>
</dbReference>
<name>A0A438I7X1_VITVI</name>
<accession>A0A438I7X1</accession>
<evidence type="ECO:0000313" key="5">
    <source>
        <dbReference type="Proteomes" id="UP000288805"/>
    </source>
</evidence>
<dbReference type="PANTHER" id="PTHR10026">
    <property type="entry name" value="CYCLIN"/>
    <property type="match status" value="1"/>
</dbReference>
<evidence type="ECO:0000313" key="4">
    <source>
        <dbReference type="EMBL" id="RVW92811.1"/>
    </source>
</evidence>
<sequence length="126" mass="14818">MLRLLQDANLNDLTQLSWGIVNDTYKMDLILIYPPHLIALACIYIASVHKDKETTAWFEELRVDMNVVSFFELKCYFAITSLCLVIYVTWTWVKNISMEILDFYDSHRTITEDRITTTFNKLALRS</sequence>
<reference evidence="4 5" key="1">
    <citation type="journal article" date="2018" name="PLoS Genet.">
        <title>Population sequencing reveals clonal diversity and ancestral inbreeding in the grapevine cultivar Chardonnay.</title>
        <authorList>
            <person name="Roach M.J."/>
            <person name="Johnson D.L."/>
            <person name="Bohlmann J."/>
            <person name="van Vuuren H.J."/>
            <person name="Jones S.J."/>
            <person name="Pretorius I.S."/>
            <person name="Schmidt S.A."/>
            <person name="Borneman A.R."/>
        </authorList>
    </citation>
    <scope>NUCLEOTIDE SEQUENCE [LARGE SCALE GENOMIC DNA]</scope>
    <source>
        <strain evidence="5">cv. Chardonnay</strain>
        <tissue evidence="4">Leaf</tissue>
    </source>
</reference>
<proteinExistence type="predicted"/>
<keyword evidence="2" id="KW-0131">Cell cycle</keyword>
<comment type="caution">
    <text evidence="4">The sequence shown here is derived from an EMBL/GenBank/DDBJ whole genome shotgun (WGS) entry which is preliminary data.</text>
</comment>
<organism evidence="4 5">
    <name type="scientific">Vitis vinifera</name>
    <name type="common">Grape</name>
    <dbReference type="NCBI Taxonomy" id="29760"/>
    <lineage>
        <taxon>Eukaryota</taxon>
        <taxon>Viridiplantae</taxon>
        <taxon>Streptophyta</taxon>
        <taxon>Embryophyta</taxon>
        <taxon>Tracheophyta</taxon>
        <taxon>Spermatophyta</taxon>
        <taxon>Magnoliopsida</taxon>
        <taxon>eudicotyledons</taxon>
        <taxon>Gunneridae</taxon>
        <taxon>Pentapetalae</taxon>
        <taxon>rosids</taxon>
        <taxon>Vitales</taxon>
        <taxon>Vitaceae</taxon>
        <taxon>Viteae</taxon>
        <taxon>Vitis</taxon>
    </lineage>
</organism>
<keyword evidence="3" id="KW-0812">Transmembrane</keyword>
<dbReference type="Proteomes" id="UP000288805">
    <property type="component" value="Unassembled WGS sequence"/>
</dbReference>
<keyword evidence="1" id="KW-0132">Cell division</keyword>
<evidence type="ECO:0000256" key="2">
    <source>
        <dbReference type="ARBA" id="ARBA00023306"/>
    </source>
</evidence>
<dbReference type="SUPFAM" id="SSF47954">
    <property type="entry name" value="Cyclin-like"/>
    <property type="match status" value="1"/>
</dbReference>
<feature type="transmembrane region" description="Helical" evidence="3">
    <location>
        <begin position="67"/>
        <end position="90"/>
    </location>
</feature>
<keyword evidence="3" id="KW-0472">Membrane</keyword>
<dbReference type="AlphaFoldDB" id="A0A438I7X1"/>